<evidence type="ECO:0000256" key="1">
    <source>
        <dbReference type="ARBA" id="ARBA00022723"/>
    </source>
</evidence>
<keyword evidence="5 8" id="KW-0238">DNA-binding</keyword>
<name>A0A175YIB8_DAUCS</name>
<feature type="compositionally biased region" description="Basic and acidic residues" evidence="9">
    <location>
        <begin position="441"/>
        <end position="450"/>
    </location>
</feature>
<evidence type="ECO:0000256" key="2">
    <source>
        <dbReference type="ARBA" id="ARBA00022771"/>
    </source>
</evidence>
<keyword evidence="1" id="KW-0479">Metal-binding</keyword>
<protein>
    <recommendedName>
        <fullName evidence="10">Dof-type domain-containing protein</fullName>
    </recommendedName>
</protein>
<feature type="region of interest" description="Disordered" evidence="9">
    <location>
        <begin position="98"/>
        <end position="174"/>
    </location>
</feature>
<keyword evidence="7 8" id="KW-0539">Nucleus</keyword>
<dbReference type="InterPro" id="IPR045174">
    <property type="entry name" value="Dof"/>
</dbReference>
<gene>
    <name evidence="11" type="ORF">DCAR_031013</name>
</gene>
<keyword evidence="2 8" id="KW-0863">Zinc-finger</keyword>
<dbReference type="Gramene" id="KZM83444">
    <property type="protein sequence ID" value="KZM83444"/>
    <property type="gene ID" value="DCAR_031013"/>
</dbReference>
<keyword evidence="3" id="KW-0862">Zinc</keyword>
<evidence type="ECO:0000256" key="3">
    <source>
        <dbReference type="ARBA" id="ARBA00022833"/>
    </source>
</evidence>
<dbReference type="GO" id="GO:0005634">
    <property type="term" value="C:nucleus"/>
    <property type="evidence" value="ECO:0007669"/>
    <property type="project" value="UniProtKB-SubCell"/>
</dbReference>
<dbReference type="GO" id="GO:0003677">
    <property type="term" value="F:DNA binding"/>
    <property type="evidence" value="ECO:0007669"/>
    <property type="project" value="UniProtKB-UniRule"/>
</dbReference>
<keyword evidence="6" id="KW-0804">Transcription</keyword>
<comment type="caution">
    <text evidence="11">The sequence shown here is derived from an EMBL/GenBank/DDBJ whole genome shotgun (WGS) entry which is preliminary data.</text>
</comment>
<organism evidence="11">
    <name type="scientific">Daucus carota subsp. sativus</name>
    <name type="common">Carrot</name>
    <dbReference type="NCBI Taxonomy" id="79200"/>
    <lineage>
        <taxon>Eukaryota</taxon>
        <taxon>Viridiplantae</taxon>
        <taxon>Streptophyta</taxon>
        <taxon>Embryophyta</taxon>
        <taxon>Tracheophyta</taxon>
        <taxon>Spermatophyta</taxon>
        <taxon>Magnoliopsida</taxon>
        <taxon>eudicotyledons</taxon>
        <taxon>Gunneridae</taxon>
        <taxon>Pentapetalae</taxon>
        <taxon>asterids</taxon>
        <taxon>campanulids</taxon>
        <taxon>Apiales</taxon>
        <taxon>Apiaceae</taxon>
        <taxon>Apioideae</taxon>
        <taxon>Scandiceae</taxon>
        <taxon>Daucinae</taxon>
        <taxon>Daucus</taxon>
        <taxon>Daucus sect. Daucus</taxon>
    </lineage>
</organism>
<evidence type="ECO:0000256" key="5">
    <source>
        <dbReference type="ARBA" id="ARBA00023125"/>
    </source>
</evidence>
<accession>A0A175YIB8</accession>
<sequence length="532" mass="58731">MKAQKLIKKERSAKRPHTKLVAKNPFTFAEYSSQELIIDSGRSGTRMSEGKDPSIKLFGKTIQLLLPEEDDDVSVLNHHELDSNRSDPVVSEGDFMNTKEQEEEKVALISEDPKTTNVDKENSAEEMKNQTTSSGMSEDSKTPNVDKETSSLETGEKEDASDMKNSDGTLKKPDKILPCPRCNSLDTKFCYYNNYNISQPRHFCKGCQRYWTAGGTMRNVPVGSGRRKNKSSVASHYRHILVSEAVQAARADVTNGMHHPTGSILTFGSDSPLCESMASSLVLAEKSRNSARNRFHGQEQTIPISYKGGEIADDHSSGSSSTVSNPTEKGFSGGQESVLTNNTQRTAAQVPCFPMPPWPCQWNAAQWRPQTTQPAFGPSGNPISYYPMPPYWGSTVPYTWNMPWLSPQPSLPDQFAHISSPESQTLGKHSRDGSTLRPLRPRKEDTLDKNDAERGVLVPKTLRINDPNEAAKSSIWSTLGIKTEDTDLGTGAGLYKAFLPKAAEKNHIRETSLALQANPAAMSRSLNFQETT</sequence>
<evidence type="ECO:0000256" key="6">
    <source>
        <dbReference type="ARBA" id="ARBA00023163"/>
    </source>
</evidence>
<reference evidence="11" key="1">
    <citation type="journal article" date="2016" name="Nat. Genet.">
        <title>A high-quality carrot genome assembly provides new insights into carotenoid accumulation and asterid genome evolution.</title>
        <authorList>
            <person name="Iorizzo M."/>
            <person name="Ellison S."/>
            <person name="Senalik D."/>
            <person name="Zeng P."/>
            <person name="Satapoomin P."/>
            <person name="Huang J."/>
            <person name="Bowman M."/>
            <person name="Iovene M."/>
            <person name="Sanseverino W."/>
            <person name="Cavagnaro P."/>
            <person name="Yildiz M."/>
            <person name="Macko-Podgorni A."/>
            <person name="Moranska E."/>
            <person name="Grzebelus E."/>
            <person name="Grzebelus D."/>
            <person name="Ashrafi H."/>
            <person name="Zheng Z."/>
            <person name="Cheng S."/>
            <person name="Spooner D."/>
            <person name="Van Deynze A."/>
            <person name="Simon P."/>
        </authorList>
    </citation>
    <scope>NUCLEOTIDE SEQUENCE [LARGE SCALE GENOMIC DNA]</scope>
    <source>
        <tissue evidence="11">Leaf</tissue>
    </source>
</reference>
<dbReference type="GO" id="GO:0008270">
    <property type="term" value="F:zinc ion binding"/>
    <property type="evidence" value="ECO:0007669"/>
    <property type="project" value="UniProtKB-KW"/>
</dbReference>
<dbReference type="EMBL" id="LNRQ01000009">
    <property type="protein sequence ID" value="KZM83444.1"/>
    <property type="molecule type" value="Genomic_DNA"/>
</dbReference>
<feature type="compositionally biased region" description="Basic and acidic residues" evidence="9">
    <location>
        <begin position="138"/>
        <end position="174"/>
    </location>
</feature>
<dbReference type="PROSITE" id="PS50884">
    <property type="entry name" value="ZF_DOF_2"/>
    <property type="match status" value="1"/>
</dbReference>
<evidence type="ECO:0000256" key="8">
    <source>
        <dbReference type="PROSITE-ProRule" id="PRU00071"/>
    </source>
</evidence>
<feature type="domain" description="Dof-type" evidence="10">
    <location>
        <begin position="177"/>
        <end position="231"/>
    </location>
</feature>
<evidence type="ECO:0000313" key="11">
    <source>
        <dbReference type="EMBL" id="KZM83444.1"/>
    </source>
</evidence>
<comment type="subcellular location">
    <subcellularLocation>
        <location evidence="8">Nucleus</location>
    </subcellularLocation>
</comment>
<feature type="region of interest" description="Disordered" evidence="9">
    <location>
        <begin position="413"/>
        <end position="450"/>
    </location>
</feature>
<dbReference type="InterPro" id="IPR003851">
    <property type="entry name" value="Znf_Dof"/>
</dbReference>
<proteinExistence type="predicted"/>
<dbReference type="Pfam" id="PF02701">
    <property type="entry name" value="Zn_ribbon_Dof"/>
    <property type="match status" value="1"/>
</dbReference>
<dbReference type="PROSITE" id="PS01361">
    <property type="entry name" value="ZF_DOF_1"/>
    <property type="match status" value="1"/>
</dbReference>
<dbReference type="AlphaFoldDB" id="A0A175YIB8"/>
<dbReference type="GO" id="GO:0003700">
    <property type="term" value="F:DNA-binding transcription factor activity"/>
    <property type="evidence" value="ECO:0007669"/>
    <property type="project" value="InterPro"/>
</dbReference>
<dbReference type="PANTHER" id="PTHR31089">
    <property type="entry name" value="CYCLIC DOF FACTOR 2"/>
    <property type="match status" value="1"/>
</dbReference>
<dbReference type="PANTHER" id="PTHR31089:SF52">
    <property type="entry name" value="CYCLIC DOF FACTOR 1-LIKE"/>
    <property type="match status" value="1"/>
</dbReference>
<keyword evidence="4" id="KW-0805">Transcription regulation</keyword>
<dbReference type="STRING" id="79200.A0A175YIB8"/>
<feature type="compositionally biased region" description="Basic and acidic residues" evidence="9">
    <location>
        <begin position="98"/>
        <end position="128"/>
    </location>
</feature>
<dbReference type="OMA" id="HYRQIMV"/>
<evidence type="ECO:0000259" key="10">
    <source>
        <dbReference type="PROSITE" id="PS50884"/>
    </source>
</evidence>
<feature type="region of interest" description="Disordered" evidence="9">
    <location>
        <begin position="308"/>
        <end position="334"/>
    </location>
</feature>
<evidence type="ECO:0000256" key="9">
    <source>
        <dbReference type="SAM" id="MobiDB-lite"/>
    </source>
</evidence>
<evidence type="ECO:0000256" key="7">
    <source>
        <dbReference type="ARBA" id="ARBA00023242"/>
    </source>
</evidence>
<evidence type="ECO:0000256" key="4">
    <source>
        <dbReference type="ARBA" id="ARBA00023015"/>
    </source>
</evidence>